<evidence type="ECO:0000256" key="1">
    <source>
        <dbReference type="SAM" id="MobiDB-lite"/>
    </source>
</evidence>
<organism evidence="2 3">
    <name type="scientific">Neokomagataea tanensis NBRC 106556</name>
    <dbReference type="NCBI Taxonomy" id="1223519"/>
    <lineage>
        <taxon>Bacteria</taxon>
        <taxon>Pseudomonadati</taxon>
        <taxon>Pseudomonadota</taxon>
        <taxon>Alphaproteobacteria</taxon>
        <taxon>Acetobacterales</taxon>
        <taxon>Acetobacteraceae</taxon>
        <taxon>Neokomagataea</taxon>
    </lineage>
</organism>
<proteinExistence type="predicted"/>
<gene>
    <name evidence="2" type="ORF">AA106556_0794</name>
</gene>
<name>A0ABQ0QI06_9PROT</name>
<comment type="caution">
    <text evidence="2">The sequence shown here is derived from an EMBL/GenBank/DDBJ whole genome shotgun (WGS) entry which is preliminary data.</text>
</comment>
<dbReference type="EMBL" id="BAQB01000008">
    <property type="protein sequence ID" value="GBR45518.1"/>
    <property type="molecule type" value="Genomic_DNA"/>
</dbReference>
<reference evidence="2" key="1">
    <citation type="submission" date="2013-04" db="EMBL/GenBank/DDBJ databases">
        <title>The genome sequencing project of 58 acetic acid bacteria.</title>
        <authorList>
            <person name="Okamoto-Kainuma A."/>
            <person name="Ishikawa M."/>
            <person name="Umino S."/>
            <person name="Koizumi Y."/>
            <person name="Shiwa Y."/>
            <person name="Yoshikawa H."/>
            <person name="Matsutani M."/>
            <person name="Matsushita K."/>
        </authorList>
    </citation>
    <scope>NUCLEOTIDE SEQUENCE</scope>
    <source>
        <strain evidence="2">NBRC 106556</strain>
    </source>
</reference>
<evidence type="ECO:0000313" key="3">
    <source>
        <dbReference type="Proteomes" id="UP001062443"/>
    </source>
</evidence>
<protein>
    <submittedName>
        <fullName evidence="2">Uncharacterized protein</fullName>
    </submittedName>
</protein>
<dbReference type="Proteomes" id="UP001062443">
    <property type="component" value="Unassembled WGS sequence"/>
</dbReference>
<feature type="region of interest" description="Disordered" evidence="1">
    <location>
        <begin position="1"/>
        <end position="67"/>
    </location>
</feature>
<sequence length="67" mass="7282">MRVGRNEANAGAGKAHKGNGDEEDHFAAYSISQTAKNNATDRPDGKTDEISSETRYEPHAWYAAGEE</sequence>
<accession>A0ABQ0QI06</accession>
<keyword evidence="3" id="KW-1185">Reference proteome</keyword>
<evidence type="ECO:0000313" key="2">
    <source>
        <dbReference type="EMBL" id="GBR45518.1"/>
    </source>
</evidence>
<feature type="compositionally biased region" description="Basic and acidic residues" evidence="1">
    <location>
        <begin position="39"/>
        <end position="58"/>
    </location>
</feature>